<dbReference type="EMBL" id="UYJE01003855">
    <property type="protein sequence ID" value="VDI22938.1"/>
    <property type="molecule type" value="Genomic_DNA"/>
</dbReference>
<dbReference type="GO" id="GO:0038023">
    <property type="term" value="F:signaling receptor activity"/>
    <property type="evidence" value="ECO:0007669"/>
    <property type="project" value="TreeGrafter"/>
</dbReference>
<feature type="transmembrane region" description="Helical" evidence="2">
    <location>
        <begin position="166"/>
        <end position="192"/>
    </location>
</feature>
<dbReference type="AlphaFoldDB" id="A0A8B6DSH2"/>
<keyword evidence="2" id="KW-0812">Transmembrane</keyword>
<keyword evidence="2" id="KW-1133">Transmembrane helix</keyword>
<feature type="compositionally biased region" description="Basic and acidic residues" evidence="1">
    <location>
        <begin position="281"/>
        <end position="290"/>
    </location>
</feature>
<accession>A0A8B6DSH2</accession>
<evidence type="ECO:0000313" key="4">
    <source>
        <dbReference type="Proteomes" id="UP000596742"/>
    </source>
</evidence>
<dbReference type="Proteomes" id="UP000596742">
    <property type="component" value="Unassembled WGS sequence"/>
</dbReference>
<sequence length="430" mass="48278">EDFKPCNTQNSTDVCVPCPEGQYIADTYETEWFERSQCVDRPTCLQEQIRNEKGICVCDRTKGYIKQSGGDEIICVLTLVECNKPGEELHESGYCGNCNKGFYKSESSNYLCRRKTNITCPAGKTVKEGDRFTDRSCVPNPLTKPAFTTEKTSTSTISNSTTDGEFPIGVVVGSIFGFGVFILLIVIMIYLIKRRRKKRPKKRKKENVENGETELLKSGIEHEERKDIEKGATELLKSGIEHEEHKDTMGTLKEETMSYNSGLKENNKKATAVPIDEEETFEKQPPRNTEEQNIPTNDTARIGEEETFGNQPSRISEEQNIPFADEEESQRGARDSVADEEQNHHRLVATVAAQVHDQPRQPSLPLLNEQPYNDDYGRIVNGPNSFSLQMQNGHMNRVVNNGVPQGVLVVDSLPSDPYDPIRPSDLSTSS</sequence>
<comment type="caution">
    <text evidence="3">The sequence shown here is derived from an EMBL/GenBank/DDBJ whole genome shotgun (WGS) entry which is preliminary data.</text>
</comment>
<feature type="compositionally biased region" description="Basic and acidic residues" evidence="1">
    <location>
        <begin position="329"/>
        <end position="342"/>
    </location>
</feature>
<keyword evidence="4" id="KW-1185">Reference proteome</keyword>
<dbReference type="OrthoDB" id="6133164at2759"/>
<organism evidence="3 4">
    <name type="scientific">Mytilus galloprovincialis</name>
    <name type="common">Mediterranean mussel</name>
    <dbReference type="NCBI Taxonomy" id="29158"/>
    <lineage>
        <taxon>Eukaryota</taxon>
        <taxon>Metazoa</taxon>
        <taxon>Spiralia</taxon>
        <taxon>Lophotrochozoa</taxon>
        <taxon>Mollusca</taxon>
        <taxon>Bivalvia</taxon>
        <taxon>Autobranchia</taxon>
        <taxon>Pteriomorphia</taxon>
        <taxon>Mytilida</taxon>
        <taxon>Mytiloidea</taxon>
        <taxon>Mytilidae</taxon>
        <taxon>Mytilinae</taxon>
        <taxon>Mytilus</taxon>
    </lineage>
</organism>
<keyword evidence="2" id="KW-0472">Membrane</keyword>
<evidence type="ECO:0000313" key="3">
    <source>
        <dbReference type="EMBL" id="VDI22938.1"/>
    </source>
</evidence>
<evidence type="ECO:0008006" key="5">
    <source>
        <dbReference type="Google" id="ProtNLM"/>
    </source>
</evidence>
<gene>
    <name evidence="3" type="ORF">MGAL_10B014502</name>
</gene>
<name>A0A8B6DSH2_MYTGA</name>
<feature type="region of interest" description="Disordered" evidence="1">
    <location>
        <begin position="259"/>
        <end position="342"/>
    </location>
</feature>
<dbReference type="GO" id="GO:0042127">
    <property type="term" value="P:regulation of cell population proliferation"/>
    <property type="evidence" value="ECO:0007669"/>
    <property type="project" value="TreeGrafter"/>
</dbReference>
<evidence type="ECO:0000256" key="2">
    <source>
        <dbReference type="SAM" id="Phobius"/>
    </source>
</evidence>
<dbReference type="PANTHER" id="PTHR47139:SF1">
    <property type="entry name" value="TUMOR NECROSIS FACTOR RECEPTOR SUPERFAMILY MEMBER 9"/>
    <property type="match status" value="1"/>
</dbReference>
<evidence type="ECO:0000256" key="1">
    <source>
        <dbReference type="SAM" id="MobiDB-lite"/>
    </source>
</evidence>
<dbReference type="PANTHER" id="PTHR47139">
    <property type="entry name" value="TUMOR NECROSIS FACTOR RECEPTOR SUPERFAMILY MEMBER 9"/>
    <property type="match status" value="1"/>
</dbReference>
<proteinExistence type="predicted"/>
<reference evidence="3" key="1">
    <citation type="submission" date="2018-11" db="EMBL/GenBank/DDBJ databases">
        <authorList>
            <person name="Alioto T."/>
            <person name="Alioto T."/>
        </authorList>
    </citation>
    <scope>NUCLEOTIDE SEQUENCE</scope>
</reference>
<feature type="region of interest" description="Disordered" evidence="1">
    <location>
        <begin position="199"/>
        <end position="227"/>
    </location>
</feature>
<feature type="non-terminal residue" evidence="3">
    <location>
        <position position="1"/>
    </location>
</feature>
<protein>
    <recommendedName>
        <fullName evidence="5">TNFR-Cys domain-containing protein</fullName>
    </recommendedName>
</protein>